<dbReference type="AlphaFoldDB" id="A0A1W1Y6V4"/>
<dbReference type="Gene3D" id="3.40.50.11290">
    <property type="match status" value="1"/>
</dbReference>
<dbReference type="Pfam" id="PF14403">
    <property type="entry name" value="CP_ATPgrasp_2"/>
    <property type="match status" value="1"/>
</dbReference>
<dbReference type="InterPro" id="IPR051680">
    <property type="entry name" value="ATP-dep_Glu-Cys_Ligase-2"/>
</dbReference>
<evidence type="ECO:0000313" key="4">
    <source>
        <dbReference type="Proteomes" id="UP000192708"/>
    </source>
</evidence>
<feature type="domain" description="DUF403" evidence="1">
    <location>
        <begin position="548"/>
        <end position="861"/>
    </location>
</feature>
<dbReference type="RefSeq" id="WP_084282276.1">
    <property type="nucleotide sequence ID" value="NZ_FWXJ01000002.1"/>
</dbReference>
<accession>A0A1W1Y6V4</accession>
<evidence type="ECO:0000259" key="1">
    <source>
        <dbReference type="Pfam" id="PF04168"/>
    </source>
</evidence>
<reference evidence="3 4" key="1">
    <citation type="submission" date="2017-04" db="EMBL/GenBank/DDBJ databases">
        <authorList>
            <person name="Afonso C.L."/>
            <person name="Miller P.J."/>
            <person name="Scott M.A."/>
            <person name="Spackman E."/>
            <person name="Goraichik I."/>
            <person name="Dimitrov K.M."/>
            <person name="Suarez D.L."/>
            <person name="Swayne D.E."/>
        </authorList>
    </citation>
    <scope>NUCLEOTIDE SEQUENCE [LARGE SCALE GENOMIC DNA]</scope>
    <source>
        <strain evidence="3 4">VK13</strain>
    </source>
</reference>
<dbReference type="SUPFAM" id="SSF56059">
    <property type="entry name" value="Glutathione synthetase ATP-binding domain-like"/>
    <property type="match status" value="1"/>
</dbReference>
<organism evidence="3 4">
    <name type="scientific">Polynucleobacter kasalickyi</name>
    <dbReference type="NCBI Taxonomy" id="1938817"/>
    <lineage>
        <taxon>Bacteria</taxon>
        <taxon>Pseudomonadati</taxon>
        <taxon>Pseudomonadota</taxon>
        <taxon>Betaproteobacteria</taxon>
        <taxon>Burkholderiales</taxon>
        <taxon>Burkholderiaceae</taxon>
        <taxon>Polynucleobacter</taxon>
    </lineage>
</organism>
<name>A0A1W1Y6V4_9BURK</name>
<gene>
    <name evidence="3" type="ORF">SAMN06296008_10244</name>
</gene>
<dbReference type="Proteomes" id="UP000192708">
    <property type="component" value="Unassembled WGS sequence"/>
</dbReference>
<dbReference type="PANTHER" id="PTHR34595">
    <property type="entry name" value="BLR5612 PROTEIN"/>
    <property type="match status" value="1"/>
</dbReference>
<dbReference type="STRING" id="1938817.SAMN06296008_10244"/>
<evidence type="ECO:0000313" key="3">
    <source>
        <dbReference type="EMBL" id="SMC31869.1"/>
    </source>
</evidence>
<protein>
    <submittedName>
        <fullName evidence="3">Uncharacterized conserved protein, circularly permuted ATPgrasp superfamily</fullName>
    </submittedName>
</protein>
<dbReference type="InterPro" id="IPR025841">
    <property type="entry name" value="CP_ATPgrasp_2"/>
</dbReference>
<keyword evidence="4" id="KW-1185">Reference proteome</keyword>
<dbReference type="OrthoDB" id="9804079at2"/>
<proteinExistence type="predicted"/>
<dbReference type="Pfam" id="PF04168">
    <property type="entry name" value="Alpha-E"/>
    <property type="match status" value="1"/>
</dbReference>
<feature type="domain" description="Circularly permuted ATP-grasp type 2" evidence="2">
    <location>
        <begin position="111"/>
        <end position="499"/>
    </location>
</feature>
<dbReference type="PANTHER" id="PTHR34595:SF2">
    <property type="entry name" value="BLR2978 PROTEIN"/>
    <property type="match status" value="1"/>
</dbReference>
<sequence length="873" mass="98248">MAQSQSQTSFFKDLLQQPTQQQSLPQQYSSVTKADTTHYDELYPAEQVSGAASEMRQHWRDFFGYLQPKGLSDFNARTKEIERQVRDNGITYNIYVDENGPKRPWTIDLFPLIIPHDEWLVIQAGILQRATLLEAIMQDVYGEGTLLKEGLIPPALVNGHPGYLRSMHRAIPKDKKHLHIMAFDLARGPDGNWSVLSQRTQAPSGLGYLLENRNLLSKQFPKAYEQMRIESLTSAYRGLVQSLKRESKAGQNAHIVLLTPGPYNETYFEHAYLARYLGLTLVEGNDLTVRNQCAYLRTINGLEPVHVIIKRLDDTFLDPLELKEDSTLGVPGLMQVIRAGNVVIANAPGSGFLESPGMLAFLPSISERLLGQQLLLPAMNTWWCGEDAAFASAQENLVNSAVKATYPSLDGHQHFASYLVKNLSPKGYLELLEKIKKSPDDYTIQSYLPLAQIPTWQSANGTSAEQCIEPRSYMLRVFAMSDGLGNSWQILPGGLARIAANPDGIASMQRGGSSTDVWVQGQSYTQLPILFPTPATPMGKAHRDRVITSRSAENLYWFGRYTERSENTVALATMYLESLNSENSHSEVLWNWLDKLCQKNSLMPYVFANESLPTEDAEHRDEKMLLSNLNSGHIMSVGYNLRALQLAASKIRESLSTDLWSMINRCVERFEKDCQAMKMGEDYSVTLALQGLSTANQFLSAITGAQNDRMTRDAGWTLLNIGRLIERLQFFSSVLENAIEEGVLASPFNDTSGFNTLLGLFDSTITFQAQHQQSRDLNALLELLVFNKENPRSIAWISRKLKNRLAKLTNSETRDEFSHVDVLVHLAPQVKEVDFADLLACVKNCIRQAWTISDEITGRYFTHIKNSEYRIQR</sequence>
<evidence type="ECO:0000259" key="2">
    <source>
        <dbReference type="Pfam" id="PF14403"/>
    </source>
</evidence>
<dbReference type="InterPro" id="IPR007296">
    <property type="entry name" value="DUF403"/>
</dbReference>
<dbReference type="EMBL" id="FWXJ01000002">
    <property type="protein sequence ID" value="SMC31869.1"/>
    <property type="molecule type" value="Genomic_DNA"/>
</dbReference>